<evidence type="ECO:0000313" key="2">
    <source>
        <dbReference type="EMBL" id="CAK0854270.1"/>
    </source>
</evidence>
<feature type="region of interest" description="Disordered" evidence="1">
    <location>
        <begin position="17"/>
        <end position="188"/>
    </location>
</feature>
<accession>A0ABN9U931</accession>
<feature type="compositionally biased region" description="Low complexity" evidence="1">
    <location>
        <begin position="171"/>
        <end position="183"/>
    </location>
</feature>
<name>A0ABN9U931_9DINO</name>
<feature type="non-terminal residue" evidence="2">
    <location>
        <position position="251"/>
    </location>
</feature>
<dbReference type="Proteomes" id="UP001189429">
    <property type="component" value="Unassembled WGS sequence"/>
</dbReference>
<gene>
    <name evidence="2" type="ORF">PCOR1329_LOCUS45434</name>
</gene>
<evidence type="ECO:0000313" key="3">
    <source>
        <dbReference type="Proteomes" id="UP001189429"/>
    </source>
</evidence>
<feature type="compositionally biased region" description="Low complexity" evidence="1">
    <location>
        <begin position="152"/>
        <end position="161"/>
    </location>
</feature>
<organism evidence="2 3">
    <name type="scientific">Prorocentrum cordatum</name>
    <dbReference type="NCBI Taxonomy" id="2364126"/>
    <lineage>
        <taxon>Eukaryota</taxon>
        <taxon>Sar</taxon>
        <taxon>Alveolata</taxon>
        <taxon>Dinophyceae</taxon>
        <taxon>Prorocentrales</taxon>
        <taxon>Prorocentraceae</taxon>
        <taxon>Prorocentrum</taxon>
    </lineage>
</organism>
<sequence>RRCVLGRRGLRRSVVHHWKQSEATRRAGRPARPGRRPARGPRGRLPARRAGGGGGRLGGVRRPGRVLPPRRLPGAPFAQGGAAPGHRPVLLRAGPGQSAGRTVCRGAPRAAVRAGGGGRGRERGTMPPGIAVGARAGRRGRAEAAAERPRRPQAARAFAPRRLPPGGRPEAGGPPAAAACGPPDDATRASDTMHVKLARAGSPRPAGCHCSCQMAVRFEEVGLVLYLVVCGKSRRRANAAFRVALVRGGTG</sequence>
<keyword evidence="3" id="KW-1185">Reference proteome</keyword>
<dbReference type="EMBL" id="CAUYUJ010015464">
    <property type="protein sequence ID" value="CAK0854270.1"/>
    <property type="molecule type" value="Genomic_DNA"/>
</dbReference>
<protein>
    <submittedName>
        <fullName evidence="2">Uncharacterized protein</fullName>
    </submittedName>
</protein>
<feature type="non-terminal residue" evidence="2">
    <location>
        <position position="1"/>
    </location>
</feature>
<evidence type="ECO:0000256" key="1">
    <source>
        <dbReference type="SAM" id="MobiDB-lite"/>
    </source>
</evidence>
<comment type="caution">
    <text evidence="2">The sequence shown here is derived from an EMBL/GenBank/DDBJ whole genome shotgun (WGS) entry which is preliminary data.</text>
</comment>
<proteinExistence type="predicted"/>
<feature type="compositionally biased region" description="Basic residues" evidence="1">
    <location>
        <begin position="26"/>
        <end position="47"/>
    </location>
</feature>
<feature type="compositionally biased region" description="Low complexity" evidence="1">
    <location>
        <begin position="65"/>
        <end position="85"/>
    </location>
</feature>
<reference evidence="2" key="1">
    <citation type="submission" date="2023-10" db="EMBL/GenBank/DDBJ databases">
        <authorList>
            <person name="Chen Y."/>
            <person name="Shah S."/>
            <person name="Dougan E. K."/>
            <person name="Thang M."/>
            <person name="Chan C."/>
        </authorList>
    </citation>
    <scope>NUCLEOTIDE SEQUENCE [LARGE SCALE GENOMIC DNA]</scope>
</reference>
<feature type="compositionally biased region" description="Basic and acidic residues" evidence="1">
    <location>
        <begin position="140"/>
        <end position="150"/>
    </location>
</feature>